<sequence length="196" mass="22776">MKKLILIISITLSLFGLDIKKAYYESYNYEKMGDYKDAIKVLIPVYNKYPNGYTLNLRLGWLFYLSKKYQNALDHYKKASLVAPYSIEAKLGIMRTYLAAGDYDNALKVGDVILKIDYYNYYGNYYEIVCLIAKKEYKTALSLTNKMLSLYPTSVIFLVQLGKIYYVSDKTKAKKIFEDVLILDPNNIIAKEYLNK</sequence>
<dbReference type="OrthoDB" id="9784011at2"/>
<dbReference type="SUPFAM" id="SSF48452">
    <property type="entry name" value="TPR-like"/>
    <property type="match status" value="1"/>
</dbReference>
<dbReference type="InterPro" id="IPR011990">
    <property type="entry name" value="TPR-like_helical_dom_sf"/>
</dbReference>
<dbReference type="AlphaFoldDB" id="B9L909"/>
<name>B9L909_NAUPA</name>
<protein>
    <submittedName>
        <fullName evidence="1">TPR domain protein</fullName>
    </submittedName>
</protein>
<dbReference type="EMBL" id="CP001279">
    <property type="protein sequence ID" value="ACM93250.1"/>
    <property type="molecule type" value="Genomic_DNA"/>
</dbReference>
<evidence type="ECO:0000313" key="2">
    <source>
        <dbReference type="Proteomes" id="UP000000448"/>
    </source>
</evidence>
<evidence type="ECO:0000313" key="1">
    <source>
        <dbReference type="EMBL" id="ACM93250.1"/>
    </source>
</evidence>
<proteinExistence type="predicted"/>
<dbReference type="Pfam" id="PF14559">
    <property type="entry name" value="TPR_19"/>
    <property type="match status" value="1"/>
</dbReference>
<organism evidence="1 2">
    <name type="scientific">Nautilia profundicola (strain ATCC BAA-1463 / DSM 18972 / AmH)</name>
    <dbReference type="NCBI Taxonomy" id="598659"/>
    <lineage>
        <taxon>Bacteria</taxon>
        <taxon>Pseudomonadati</taxon>
        <taxon>Campylobacterota</taxon>
        <taxon>Epsilonproteobacteria</taxon>
        <taxon>Nautiliales</taxon>
        <taxon>Nautiliaceae</taxon>
        <taxon>Nautilia</taxon>
    </lineage>
</organism>
<dbReference type="RefSeq" id="WP_015902302.1">
    <property type="nucleotide sequence ID" value="NC_012115.1"/>
</dbReference>
<accession>B9L909</accession>
<dbReference type="KEGG" id="nam:NAMH_0706"/>
<reference evidence="1 2" key="1">
    <citation type="journal article" date="2009" name="PLoS Genet.">
        <title>Adaptations to submarine hydrothermal environments exemplified by the genome of Nautilia profundicola.</title>
        <authorList>
            <person name="Campbell B.J."/>
            <person name="Smith J.L."/>
            <person name="Hanson T.E."/>
            <person name="Klotz M.G."/>
            <person name="Stein L.Y."/>
            <person name="Lee C.K."/>
            <person name="Wu D."/>
            <person name="Robinson J.M."/>
            <person name="Khouri H.M."/>
            <person name="Eisen J.A."/>
            <person name="Cary S.C."/>
        </authorList>
    </citation>
    <scope>NUCLEOTIDE SEQUENCE [LARGE SCALE GENOMIC DNA]</scope>
    <source>
        <strain evidence="2">ATCC BAA-1463 / DSM 18972 / AmH</strain>
    </source>
</reference>
<dbReference type="HOGENOM" id="CLU_116182_0_0_7"/>
<dbReference type="Gene3D" id="1.25.40.10">
    <property type="entry name" value="Tetratricopeptide repeat domain"/>
    <property type="match status" value="2"/>
</dbReference>
<dbReference type="STRING" id="598659.NAMH_0706"/>
<gene>
    <name evidence="1" type="ordered locus">NAMH_0706</name>
</gene>
<dbReference type="Proteomes" id="UP000000448">
    <property type="component" value="Chromosome"/>
</dbReference>
<keyword evidence="2" id="KW-1185">Reference proteome</keyword>
<dbReference type="eggNOG" id="COG0457">
    <property type="taxonomic scope" value="Bacteria"/>
</dbReference>